<dbReference type="RefSeq" id="WP_217965832.1">
    <property type="nucleotide sequence ID" value="NZ_JAHTBN010000008.1"/>
</dbReference>
<feature type="chain" id="PRO_5045456139" description="DUF4148 domain-containing protein" evidence="2">
    <location>
        <begin position="24"/>
        <end position="96"/>
    </location>
</feature>
<name>A0ABV8P2G4_9BURK</name>
<gene>
    <name evidence="3" type="ORF">ACFOY1_15275</name>
</gene>
<reference evidence="4" key="1">
    <citation type="journal article" date="2019" name="Int. J. Syst. Evol. Microbiol.">
        <title>The Global Catalogue of Microorganisms (GCM) 10K type strain sequencing project: providing services to taxonomists for standard genome sequencing and annotation.</title>
        <authorList>
            <consortium name="The Broad Institute Genomics Platform"/>
            <consortium name="The Broad Institute Genome Sequencing Center for Infectious Disease"/>
            <person name="Wu L."/>
            <person name="Ma J."/>
        </authorList>
    </citation>
    <scope>NUCLEOTIDE SEQUENCE [LARGE SCALE GENOMIC DNA]</scope>
    <source>
        <strain evidence="4">LMG 24813</strain>
    </source>
</reference>
<evidence type="ECO:0000256" key="2">
    <source>
        <dbReference type="SAM" id="SignalP"/>
    </source>
</evidence>
<dbReference type="EMBL" id="JBHSBV010000005">
    <property type="protein sequence ID" value="MFC4202318.1"/>
    <property type="molecule type" value="Genomic_DNA"/>
</dbReference>
<keyword evidence="4" id="KW-1185">Reference proteome</keyword>
<evidence type="ECO:0000256" key="1">
    <source>
        <dbReference type="SAM" id="MobiDB-lite"/>
    </source>
</evidence>
<sequence length="96" mass="10244">MKKLHVTLFAAAMFAGALASAQAAESKTSHEAWLAAQKIDVPPTLKVTETKIPAGEAANMHYHAPRPIPESAVSQDSAPTHGRAPMGAVKKHKHWN</sequence>
<dbReference type="Proteomes" id="UP001595848">
    <property type="component" value="Unassembled WGS sequence"/>
</dbReference>
<evidence type="ECO:0000313" key="3">
    <source>
        <dbReference type="EMBL" id="MFC4202318.1"/>
    </source>
</evidence>
<evidence type="ECO:0008006" key="5">
    <source>
        <dbReference type="Google" id="ProtNLM"/>
    </source>
</evidence>
<protein>
    <recommendedName>
        <fullName evidence="5">DUF4148 domain-containing protein</fullName>
    </recommendedName>
</protein>
<proteinExistence type="predicted"/>
<evidence type="ECO:0000313" key="4">
    <source>
        <dbReference type="Proteomes" id="UP001595848"/>
    </source>
</evidence>
<comment type="caution">
    <text evidence="3">The sequence shown here is derived from an EMBL/GenBank/DDBJ whole genome shotgun (WGS) entry which is preliminary data.</text>
</comment>
<accession>A0ABV8P2G4</accession>
<feature type="signal peptide" evidence="2">
    <location>
        <begin position="1"/>
        <end position="23"/>
    </location>
</feature>
<feature type="region of interest" description="Disordered" evidence="1">
    <location>
        <begin position="67"/>
        <end position="96"/>
    </location>
</feature>
<organism evidence="3 4">
    <name type="scientific">Candidimonas humi</name>
    <dbReference type="NCBI Taxonomy" id="683355"/>
    <lineage>
        <taxon>Bacteria</taxon>
        <taxon>Pseudomonadati</taxon>
        <taxon>Pseudomonadota</taxon>
        <taxon>Betaproteobacteria</taxon>
        <taxon>Burkholderiales</taxon>
        <taxon>Alcaligenaceae</taxon>
        <taxon>Candidimonas</taxon>
    </lineage>
</organism>
<keyword evidence="2" id="KW-0732">Signal</keyword>